<sequence>IPFPIIVCFWVAAYLSCIPLERNETKDWLRPTWSNRFAALDVAIVKYQSPNVQKTGTTEQALLTNQKPDPRIRRLP</sequence>
<protein>
    <submittedName>
        <fullName evidence="3">Secreted protein</fullName>
    </submittedName>
</protein>
<evidence type="ECO:0000313" key="3">
    <source>
        <dbReference type="WBParaSite" id="MCU_008602-RA"/>
    </source>
</evidence>
<feature type="signal peptide" evidence="2">
    <location>
        <begin position="1"/>
        <end position="17"/>
    </location>
</feature>
<proteinExistence type="predicted"/>
<dbReference type="AlphaFoldDB" id="A0A5K3FKS4"/>
<keyword evidence="2" id="KW-0732">Signal</keyword>
<feature type="compositionally biased region" description="Polar residues" evidence="1">
    <location>
        <begin position="56"/>
        <end position="67"/>
    </location>
</feature>
<name>A0A5K3FKS4_MESCO</name>
<feature type="region of interest" description="Disordered" evidence="1">
    <location>
        <begin position="56"/>
        <end position="76"/>
    </location>
</feature>
<evidence type="ECO:0000256" key="1">
    <source>
        <dbReference type="SAM" id="MobiDB-lite"/>
    </source>
</evidence>
<dbReference type="WBParaSite" id="MCU_008602-RA">
    <property type="protein sequence ID" value="MCU_008602-RA"/>
    <property type="gene ID" value="MCU_008602"/>
</dbReference>
<reference evidence="3" key="1">
    <citation type="submission" date="2019-11" db="UniProtKB">
        <authorList>
            <consortium name="WormBaseParasite"/>
        </authorList>
    </citation>
    <scope>IDENTIFICATION</scope>
</reference>
<organism evidence="3">
    <name type="scientific">Mesocestoides corti</name>
    <name type="common">Flatworm</name>
    <dbReference type="NCBI Taxonomy" id="53468"/>
    <lineage>
        <taxon>Eukaryota</taxon>
        <taxon>Metazoa</taxon>
        <taxon>Spiralia</taxon>
        <taxon>Lophotrochozoa</taxon>
        <taxon>Platyhelminthes</taxon>
        <taxon>Cestoda</taxon>
        <taxon>Eucestoda</taxon>
        <taxon>Cyclophyllidea</taxon>
        <taxon>Mesocestoididae</taxon>
        <taxon>Mesocestoides</taxon>
    </lineage>
</organism>
<feature type="chain" id="PRO_5024364356" evidence="2">
    <location>
        <begin position="18"/>
        <end position="76"/>
    </location>
</feature>
<evidence type="ECO:0000256" key="2">
    <source>
        <dbReference type="SAM" id="SignalP"/>
    </source>
</evidence>
<accession>A0A5K3FKS4</accession>